<evidence type="ECO:0000313" key="3">
    <source>
        <dbReference type="Proteomes" id="UP000276133"/>
    </source>
</evidence>
<sequence length="104" mass="12539">MQNRNYFQMNIKLNQMDENFCFCQLYHLKCLIFIFSSKYLIIMFRITSKSSNDLNKSYKKTYRCDLIKLVEKAARIFLAVYFGGLKIRPPSWPAKWPQKTVRHD</sequence>
<feature type="transmembrane region" description="Helical" evidence="1">
    <location>
        <begin position="26"/>
        <end position="46"/>
    </location>
</feature>
<dbReference type="EMBL" id="REGN01007240">
    <property type="protein sequence ID" value="RNA06886.1"/>
    <property type="molecule type" value="Genomic_DNA"/>
</dbReference>
<accession>A0A3M7Q625</accession>
<protein>
    <submittedName>
        <fullName evidence="2">Uncharacterized protein</fullName>
    </submittedName>
</protein>
<keyword evidence="1" id="KW-0812">Transmembrane</keyword>
<keyword evidence="1" id="KW-0472">Membrane</keyword>
<comment type="caution">
    <text evidence="2">The sequence shown here is derived from an EMBL/GenBank/DDBJ whole genome shotgun (WGS) entry which is preliminary data.</text>
</comment>
<gene>
    <name evidence="2" type="ORF">BpHYR1_032205</name>
</gene>
<proteinExistence type="predicted"/>
<reference evidence="2 3" key="1">
    <citation type="journal article" date="2018" name="Sci. Rep.">
        <title>Genomic signatures of local adaptation to the degree of environmental predictability in rotifers.</title>
        <authorList>
            <person name="Franch-Gras L."/>
            <person name="Hahn C."/>
            <person name="Garcia-Roger E.M."/>
            <person name="Carmona M.J."/>
            <person name="Serra M."/>
            <person name="Gomez A."/>
        </authorList>
    </citation>
    <scope>NUCLEOTIDE SEQUENCE [LARGE SCALE GENOMIC DNA]</scope>
    <source>
        <strain evidence="2">HYR1</strain>
    </source>
</reference>
<name>A0A3M7Q625_BRAPC</name>
<dbReference type="Proteomes" id="UP000276133">
    <property type="component" value="Unassembled WGS sequence"/>
</dbReference>
<evidence type="ECO:0000256" key="1">
    <source>
        <dbReference type="SAM" id="Phobius"/>
    </source>
</evidence>
<evidence type="ECO:0000313" key="2">
    <source>
        <dbReference type="EMBL" id="RNA06886.1"/>
    </source>
</evidence>
<dbReference type="AlphaFoldDB" id="A0A3M7Q625"/>
<keyword evidence="1" id="KW-1133">Transmembrane helix</keyword>
<organism evidence="2 3">
    <name type="scientific">Brachionus plicatilis</name>
    <name type="common">Marine rotifer</name>
    <name type="synonym">Brachionus muelleri</name>
    <dbReference type="NCBI Taxonomy" id="10195"/>
    <lineage>
        <taxon>Eukaryota</taxon>
        <taxon>Metazoa</taxon>
        <taxon>Spiralia</taxon>
        <taxon>Gnathifera</taxon>
        <taxon>Rotifera</taxon>
        <taxon>Eurotatoria</taxon>
        <taxon>Monogononta</taxon>
        <taxon>Pseudotrocha</taxon>
        <taxon>Ploima</taxon>
        <taxon>Brachionidae</taxon>
        <taxon>Brachionus</taxon>
    </lineage>
</organism>
<keyword evidence="3" id="KW-1185">Reference proteome</keyword>